<feature type="compositionally biased region" description="Basic and acidic residues" evidence="1">
    <location>
        <begin position="36"/>
        <end position="46"/>
    </location>
</feature>
<gene>
    <name evidence="2" type="ORF">DFR29_10932</name>
</gene>
<sequence length="151" mass="16178">MKRSRLKSDSTTLAAIKADSLGQALAPQKPAKSKAAKRDKAAKADGGKISLKKTKIKTKVKASAAGAKAGKIADASKARDKLIRDSFTLPREDFDLIAVLKERALGFKRPTKKSELLRAGLQLLARLDSAALQSALDALRPLKAGRPKKKH</sequence>
<protein>
    <submittedName>
        <fullName evidence="2">Uncharacterized protein</fullName>
    </submittedName>
</protein>
<name>A0A4R6YTZ8_9GAMM</name>
<evidence type="ECO:0000313" key="2">
    <source>
        <dbReference type="EMBL" id="TDR41976.1"/>
    </source>
</evidence>
<accession>A0A4R6YTZ8</accession>
<dbReference type="OrthoDB" id="9182647at2"/>
<evidence type="ECO:0000313" key="3">
    <source>
        <dbReference type="Proteomes" id="UP000295293"/>
    </source>
</evidence>
<feature type="region of interest" description="Disordered" evidence="1">
    <location>
        <begin position="24"/>
        <end position="48"/>
    </location>
</feature>
<organism evidence="2 3">
    <name type="scientific">Tahibacter aquaticus</name>
    <dbReference type="NCBI Taxonomy" id="520092"/>
    <lineage>
        <taxon>Bacteria</taxon>
        <taxon>Pseudomonadati</taxon>
        <taxon>Pseudomonadota</taxon>
        <taxon>Gammaproteobacteria</taxon>
        <taxon>Lysobacterales</taxon>
        <taxon>Rhodanobacteraceae</taxon>
        <taxon>Tahibacter</taxon>
    </lineage>
</organism>
<dbReference type="EMBL" id="SNZH01000009">
    <property type="protein sequence ID" value="TDR41976.1"/>
    <property type="molecule type" value="Genomic_DNA"/>
</dbReference>
<evidence type="ECO:0000256" key="1">
    <source>
        <dbReference type="SAM" id="MobiDB-lite"/>
    </source>
</evidence>
<proteinExistence type="predicted"/>
<comment type="caution">
    <text evidence="2">The sequence shown here is derived from an EMBL/GenBank/DDBJ whole genome shotgun (WGS) entry which is preliminary data.</text>
</comment>
<dbReference type="Proteomes" id="UP000295293">
    <property type="component" value="Unassembled WGS sequence"/>
</dbReference>
<reference evidence="2 3" key="1">
    <citation type="submission" date="2019-03" db="EMBL/GenBank/DDBJ databases">
        <title>Genomic Encyclopedia of Type Strains, Phase IV (KMG-IV): sequencing the most valuable type-strain genomes for metagenomic binning, comparative biology and taxonomic classification.</title>
        <authorList>
            <person name="Goeker M."/>
        </authorList>
    </citation>
    <scope>NUCLEOTIDE SEQUENCE [LARGE SCALE GENOMIC DNA]</scope>
    <source>
        <strain evidence="2 3">DSM 21667</strain>
    </source>
</reference>
<dbReference type="RefSeq" id="WP_133819476.1">
    <property type="nucleotide sequence ID" value="NZ_SNZH01000009.1"/>
</dbReference>
<dbReference type="AlphaFoldDB" id="A0A4R6YTZ8"/>
<keyword evidence="3" id="KW-1185">Reference proteome</keyword>